<protein>
    <submittedName>
        <fullName evidence="2">Uncharacterized protein</fullName>
    </submittedName>
</protein>
<dbReference type="EMBL" id="JBANQN010000008">
    <property type="protein sequence ID" value="KAK6782031.1"/>
    <property type="molecule type" value="Genomic_DNA"/>
</dbReference>
<evidence type="ECO:0000313" key="3">
    <source>
        <dbReference type="Proteomes" id="UP001371456"/>
    </source>
</evidence>
<proteinExistence type="predicted"/>
<feature type="compositionally biased region" description="Basic residues" evidence="1">
    <location>
        <begin position="66"/>
        <end position="100"/>
    </location>
</feature>
<comment type="caution">
    <text evidence="2">The sequence shown here is derived from an EMBL/GenBank/DDBJ whole genome shotgun (WGS) entry which is preliminary data.</text>
</comment>
<sequence length="100" mass="11211">MDDRDDDGQSTPSIAVPVKVTRSGKRSVEEGFVLMNTKKPHCSIGKSSCNVTPIDILDDSSEFKRPSRNRKHPSSKSLKKQVKKGKKKTLGKITKKWNRT</sequence>
<accession>A0AAN8TE11</accession>
<evidence type="ECO:0000256" key="1">
    <source>
        <dbReference type="SAM" id="MobiDB-lite"/>
    </source>
</evidence>
<gene>
    <name evidence="2" type="ORF">RDI58_019827</name>
</gene>
<dbReference type="Proteomes" id="UP001371456">
    <property type="component" value="Unassembled WGS sequence"/>
</dbReference>
<dbReference type="AlphaFoldDB" id="A0AAN8TE11"/>
<feature type="region of interest" description="Disordered" evidence="1">
    <location>
        <begin position="60"/>
        <end position="100"/>
    </location>
</feature>
<evidence type="ECO:0000313" key="2">
    <source>
        <dbReference type="EMBL" id="KAK6782031.1"/>
    </source>
</evidence>
<keyword evidence="3" id="KW-1185">Reference proteome</keyword>
<organism evidence="2 3">
    <name type="scientific">Solanum bulbocastanum</name>
    <name type="common">Wild potato</name>
    <dbReference type="NCBI Taxonomy" id="147425"/>
    <lineage>
        <taxon>Eukaryota</taxon>
        <taxon>Viridiplantae</taxon>
        <taxon>Streptophyta</taxon>
        <taxon>Embryophyta</taxon>
        <taxon>Tracheophyta</taxon>
        <taxon>Spermatophyta</taxon>
        <taxon>Magnoliopsida</taxon>
        <taxon>eudicotyledons</taxon>
        <taxon>Gunneridae</taxon>
        <taxon>Pentapetalae</taxon>
        <taxon>asterids</taxon>
        <taxon>lamiids</taxon>
        <taxon>Solanales</taxon>
        <taxon>Solanaceae</taxon>
        <taxon>Solanoideae</taxon>
        <taxon>Solaneae</taxon>
        <taxon>Solanum</taxon>
    </lineage>
</organism>
<name>A0AAN8TE11_SOLBU</name>
<reference evidence="2 3" key="1">
    <citation type="submission" date="2024-02" db="EMBL/GenBank/DDBJ databases">
        <title>de novo genome assembly of Solanum bulbocastanum strain 11H21.</title>
        <authorList>
            <person name="Hosaka A.J."/>
        </authorList>
    </citation>
    <scope>NUCLEOTIDE SEQUENCE [LARGE SCALE GENOMIC DNA]</scope>
    <source>
        <tissue evidence="2">Young leaves</tissue>
    </source>
</reference>